<feature type="region of interest" description="Disordered" evidence="8">
    <location>
        <begin position="1"/>
        <end position="21"/>
    </location>
</feature>
<keyword evidence="5 7" id="KW-1133">Transmembrane helix</keyword>
<comment type="subcellular location">
    <subcellularLocation>
        <location evidence="1">Endomembrane system</location>
        <topology evidence="1">Multi-pass membrane protein</topology>
    </subcellularLocation>
    <subcellularLocation>
        <location evidence="7">Lysosome membrane</location>
        <topology evidence="7">Multi-pass membrane protein</topology>
    </subcellularLocation>
</comment>
<feature type="transmembrane region" description="Helical" evidence="7">
    <location>
        <begin position="131"/>
        <end position="157"/>
    </location>
</feature>
<dbReference type="PANTHER" id="PTHR10981:SF0">
    <property type="entry name" value="BATTENIN"/>
    <property type="match status" value="1"/>
</dbReference>
<dbReference type="GO" id="GO:0012505">
    <property type="term" value="C:endomembrane system"/>
    <property type="evidence" value="ECO:0007669"/>
    <property type="project" value="UniProtKB-SubCell"/>
</dbReference>
<dbReference type="WBParaSite" id="TREG1_126260.1">
    <property type="protein sequence ID" value="TREG1_126260.1"/>
    <property type="gene ID" value="TREG1_126260"/>
</dbReference>
<keyword evidence="9" id="KW-1185">Reference proteome</keyword>
<keyword evidence="7" id="KW-0458">Lysosome</keyword>
<comment type="caution">
    <text evidence="7">Lacks conserved residue(s) required for the propagation of feature annotation.</text>
</comment>
<evidence type="ECO:0000256" key="7">
    <source>
        <dbReference type="RuleBase" id="RU361113"/>
    </source>
</evidence>
<dbReference type="GO" id="GO:0051453">
    <property type="term" value="P:regulation of intracellular pH"/>
    <property type="evidence" value="ECO:0007669"/>
    <property type="project" value="TreeGrafter"/>
</dbReference>
<evidence type="ECO:0000256" key="3">
    <source>
        <dbReference type="ARBA" id="ARBA00022448"/>
    </source>
</evidence>
<dbReference type="PRINTS" id="PR01315">
    <property type="entry name" value="BATTENIN"/>
</dbReference>
<evidence type="ECO:0000256" key="1">
    <source>
        <dbReference type="ARBA" id="ARBA00004127"/>
    </source>
</evidence>
<dbReference type="AlphaFoldDB" id="A0AA85J2F0"/>
<dbReference type="InterPro" id="IPR036259">
    <property type="entry name" value="MFS_trans_sf"/>
</dbReference>
<comment type="similarity">
    <text evidence="2 7">Belongs to the battenin family.</text>
</comment>
<feature type="transmembrane region" description="Helical" evidence="7">
    <location>
        <begin position="104"/>
        <end position="125"/>
    </location>
</feature>
<keyword evidence="3" id="KW-0813">Transport</keyword>
<organism evidence="9 10">
    <name type="scientific">Trichobilharzia regenti</name>
    <name type="common">Nasal bird schistosome</name>
    <dbReference type="NCBI Taxonomy" id="157069"/>
    <lineage>
        <taxon>Eukaryota</taxon>
        <taxon>Metazoa</taxon>
        <taxon>Spiralia</taxon>
        <taxon>Lophotrochozoa</taxon>
        <taxon>Platyhelminthes</taxon>
        <taxon>Trematoda</taxon>
        <taxon>Digenea</taxon>
        <taxon>Strigeidida</taxon>
        <taxon>Schistosomatoidea</taxon>
        <taxon>Schistosomatidae</taxon>
        <taxon>Trichobilharzia</taxon>
    </lineage>
</organism>
<name>A0AA85J2F0_TRIRE</name>
<dbReference type="GO" id="GO:0007040">
    <property type="term" value="P:lysosome organization"/>
    <property type="evidence" value="ECO:0007669"/>
    <property type="project" value="TreeGrafter"/>
</dbReference>
<evidence type="ECO:0000256" key="8">
    <source>
        <dbReference type="SAM" id="MobiDB-lite"/>
    </source>
</evidence>
<keyword evidence="6 7" id="KW-0472">Membrane</keyword>
<dbReference type="PANTHER" id="PTHR10981">
    <property type="entry name" value="BATTENIN"/>
    <property type="match status" value="1"/>
</dbReference>
<keyword evidence="4 7" id="KW-0812">Transmembrane</keyword>
<dbReference type="Pfam" id="PF02487">
    <property type="entry name" value="CLN3"/>
    <property type="match status" value="1"/>
</dbReference>
<evidence type="ECO:0000256" key="4">
    <source>
        <dbReference type="ARBA" id="ARBA00022692"/>
    </source>
</evidence>
<feature type="transmembrane region" description="Helical" evidence="7">
    <location>
        <begin position="169"/>
        <end position="190"/>
    </location>
</feature>
<dbReference type="Proteomes" id="UP000050795">
    <property type="component" value="Unassembled WGS sequence"/>
</dbReference>
<evidence type="ECO:0000313" key="10">
    <source>
        <dbReference type="WBParaSite" id="TREG1_126260.1"/>
    </source>
</evidence>
<dbReference type="InterPro" id="IPR003492">
    <property type="entry name" value="Battenin_disease_Cln3"/>
</dbReference>
<evidence type="ECO:0000256" key="2">
    <source>
        <dbReference type="ARBA" id="ARBA00007467"/>
    </source>
</evidence>
<reference evidence="9" key="1">
    <citation type="submission" date="2022-06" db="EMBL/GenBank/DDBJ databases">
        <authorList>
            <person name="Berger JAMES D."/>
            <person name="Berger JAMES D."/>
        </authorList>
    </citation>
    <scope>NUCLEOTIDE SEQUENCE [LARGE SCALE GENOMIC DNA]</scope>
</reference>
<feature type="transmembrane region" description="Helical" evidence="7">
    <location>
        <begin position="37"/>
        <end position="58"/>
    </location>
</feature>
<evidence type="ECO:0000256" key="6">
    <source>
        <dbReference type="ARBA" id="ARBA00023136"/>
    </source>
</evidence>
<accession>A0AA85J2F0</accession>
<evidence type="ECO:0000313" key="9">
    <source>
        <dbReference type="Proteomes" id="UP000050795"/>
    </source>
</evidence>
<evidence type="ECO:0000256" key="5">
    <source>
        <dbReference type="ARBA" id="ARBA00022989"/>
    </source>
</evidence>
<proteinExistence type="inferred from homology"/>
<sequence>MNNEGYMQLTDEDESVSPASPSALQQLHPNWLVKFQLLKTMFGTLVFLISVYFFEYLINQAFFELMYFPNSNLTAPEQYRWYQVLYQLGVFISRSSVSFIHIESTWLLSLLQAINFVIFLLQVMYAYIPYIWIIFILILYEGCLGGLTYVNTFYNIIQRTNTVYREYAMAMAAVSDSVGISGAGFLAIPLHNWLCNRLK</sequence>
<dbReference type="SUPFAM" id="SSF103473">
    <property type="entry name" value="MFS general substrate transporter"/>
    <property type="match status" value="1"/>
</dbReference>
<dbReference type="GO" id="GO:0005765">
    <property type="term" value="C:lysosomal membrane"/>
    <property type="evidence" value="ECO:0007669"/>
    <property type="project" value="UniProtKB-SubCell"/>
</dbReference>
<protein>
    <recommendedName>
        <fullName evidence="7">Battenin</fullName>
    </recommendedName>
</protein>
<reference evidence="10" key="2">
    <citation type="submission" date="2023-11" db="UniProtKB">
        <authorList>
            <consortium name="WormBaseParasite"/>
        </authorList>
    </citation>
    <scope>IDENTIFICATION</scope>
</reference>